<dbReference type="PANTHER" id="PTHR37423">
    <property type="entry name" value="SOLUBLE LYTIC MUREIN TRANSGLYCOSYLASE-RELATED"/>
    <property type="match status" value="1"/>
</dbReference>
<dbReference type="InterPro" id="IPR000189">
    <property type="entry name" value="Transglyc_AS"/>
</dbReference>
<dbReference type="Proteomes" id="UP001319121">
    <property type="component" value="Chromosome"/>
</dbReference>
<dbReference type="Gene3D" id="1.10.530.10">
    <property type="match status" value="1"/>
</dbReference>
<evidence type="ECO:0000259" key="2">
    <source>
        <dbReference type="Pfam" id="PF01464"/>
    </source>
</evidence>
<dbReference type="CDD" id="cd00254">
    <property type="entry name" value="LT-like"/>
    <property type="match status" value="1"/>
</dbReference>
<comment type="similarity">
    <text evidence="1">Belongs to the transglycosylase Slt family.</text>
</comment>
<organism evidence="3 4">
    <name type="scientific">Ferrigenium kumadai</name>
    <dbReference type="NCBI Taxonomy" id="1682490"/>
    <lineage>
        <taxon>Bacteria</taxon>
        <taxon>Pseudomonadati</taxon>
        <taxon>Pseudomonadota</taxon>
        <taxon>Betaproteobacteria</taxon>
        <taxon>Nitrosomonadales</taxon>
        <taxon>Gallionellaceae</taxon>
        <taxon>Ferrigenium</taxon>
    </lineage>
</organism>
<sequence>MRLLWSVPTYFVFGLCLLQPVWANIYTFVADDGAVNLSNMPTDSRYKVLVKGQDEAEPDTGSPPAALARKAQYDRLVDDVAHTYGLDSALLHAVISVESRYSPNAVSKKGAAGLMQLMPVTAKRYGVADALDPVQNLHGGAKCLRDLLKRFNNDVSLALAAYNAGENAVVRNGYRIPPNRETVAYVPKVLDYYRKYQTNVL</sequence>
<dbReference type="InterPro" id="IPR008258">
    <property type="entry name" value="Transglycosylase_SLT_dom_1"/>
</dbReference>
<evidence type="ECO:0000313" key="3">
    <source>
        <dbReference type="EMBL" id="BBI99689.1"/>
    </source>
</evidence>
<dbReference type="GO" id="GO:0000270">
    <property type="term" value="P:peptidoglycan metabolic process"/>
    <property type="evidence" value="ECO:0007669"/>
    <property type="project" value="InterPro"/>
</dbReference>
<dbReference type="PROSITE" id="PS00922">
    <property type="entry name" value="TRANSGLYCOSYLASE"/>
    <property type="match status" value="1"/>
</dbReference>
<gene>
    <name evidence="3" type="ORF">FGKAn22_13820</name>
</gene>
<name>A0AAN1T1E7_9PROT</name>
<accession>A0AAN1T1E7</accession>
<evidence type="ECO:0000313" key="4">
    <source>
        <dbReference type="Proteomes" id="UP001319121"/>
    </source>
</evidence>
<dbReference type="SUPFAM" id="SSF53955">
    <property type="entry name" value="Lysozyme-like"/>
    <property type="match status" value="1"/>
</dbReference>
<proteinExistence type="inferred from homology"/>
<dbReference type="InterPro" id="IPR023346">
    <property type="entry name" value="Lysozyme-like_dom_sf"/>
</dbReference>
<keyword evidence="4" id="KW-1185">Reference proteome</keyword>
<evidence type="ECO:0000256" key="1">
    <source>
        <dbReference type="ARBA" id="ARBA00007734"/>
    </source>
</evidence>
<dbReference type="PANTHER" id="PTHR37423:SF2">
    <property type="entry name" value="MEMBRANE-BOUND LYTIC MUREIN TRANSGLYCOSYLASE C"/>
    <property type="match status" value="1"/>
</dbReference>
<feature type="domain" description="Transglycosylase SLT" evidence="2">
    <location>
        <begin position="80"/>
        <end position="172"/>
    </location>
</feature>
<dbReference type="KEGG" id="fku:FGKAn22_13820"/>
<dbReference type="GO" id="GO:0008933">
    <property type="term" value="F:peptidoglycan lytic transglycosylase activity"/>
    <property type="evidence" value="ECO:0007669"/>
    <property type="project" value="InterPro"/>
</dbReference>
<protein>
    <submittedName>
        <fullName evidence="3">Lytic transglycosylase</fullName>
    </submittedName>
</protein>
<dbReference type="Pfam" id="PF01464">
    <property type="entry name" value="SLT"/>
    <property type="match status" value="1"/>
</dbReference>
<dbReference type="GO" id="GO:0016020">
    <property type="term" value="C:membrane"/>
    <property type="evidence" value="ECO:0007669"/>
    <property type="project" value="InterPro"/>
</dbReference>
<dbReference type="EMBL" id="AP019536">
    <property type="protein sequence ID" value="BBI99689.1"/>
    <property type="molecule type" value="Genomic_DNA"/>
</dbReference>
<reference evidence="3 4" key="1">
    <citation type="submission" date="2019-03" db="EMBL/GenBank/DDBJ databases">
        <title>Complete genome sequence of Ferrigenium kumadai strain An22, a microaerophilic iron-oxidizing bacterium isolated from a paddy field soil.</title>
        <authorList>
            <person name="Watanabe T."/>
            <person name="Asakawa S."/>
        </authorList>
    </citation>
    <scope>NUCLEOTIDE SEQUENCE [LARGE SCALE GENOMIC DNA]</scope>
    <source>
        <strain evidence="3 4">An22</strain>
    </source>
</reference>
<dbReference type="AlphaFoldDB" id="A0AAN1T1E7"/>